<sequence length="294" mass="33086">MDGLAQELIDEIIDHLDKPDLKSCSLVSRSFLPRTRTHLFQHITIPSQRNLQVQDIPRAYIRSIHLTGHVGVPLDLPNVSHASFTSILYASDPFIHSLKGVHTISLTGTSIFIRDPAVLSAFLVRFPHLITLNVDCYMQFRCWEQPKDVPKIDKLRVELKGSYTRWVIALAQNVRRLELINASATDIRQILDAPTSNLQQLVLRNFQIGLGLLDMSNLVQLSIDLPDQRAVDWWEAILLLSPPRHVHIALHIPSGLPLAAALPKLGVEVVVEPHCKLTEVETQEYKALLCPVKS</sequence>
<dbReference type="InterPro" id="IPR001810">
    <property type="entry name" value="F-box_dom"/>
</dbReference>
<gene>
    <name evidence="2" type="ORF">EV420DRAFT_1634265</name>
</gene>
<evidence type="ECO:0000313" key="3">
    <source>
        <dbReference type="Proteomes" id="UP001175211"/>
    </source>
</evidence>
<keyword evidence="3" id="KW-1185">Reference proteome</keyword>
<dbReference type="SUPFAM" id="SSF52047">
    <property type="entry name" value="RNI-like"/>
    <property type="match status" value="1"/>
</dbReference>
<evidence type="ECO:0000259" key="1">
    <source>
        <dbReference type="PROSITE" id="PS50181"/>
    </source>
</evidence>
<reference evidence="2" key="1">
    <citation type="submission" date="2023-06" db="EMBL/GenBank/DDBJ databases">
        <authorList>
            <consortium name="Lawrence Berkeley National Laboratory"/>
            <person name="Ahrendt S."/>
            <person name="Sahu N."/>
            <person name="Indic B."/>
            <person name="Wong-Bajracharya J."/>
            <person name="Merenyi Z."/>
            <person name="Ke H.-M."/>
            <person name="Monk M."/>
            <person name="Kocsube S."/>
            <person name="Drula E."/>
            <person name="Lipzen A."/>
            <person name="Balint B."/>
            <person name="Henrissat B."/>
            <person name="Andreopoulos B."/>
            <person name="Martin F.M."/>
            <person name="Harder C.B."/>
            <person name="Rigling D."/>
            <person name="Ford K.L."/>
            <person name="Foster G.D."/>
            <person name="Pangilinan J."/>
            <person name="Papanicolaou A."/>
            <person name="Barry K."/>
            <person name="LaButti K."/>
            <person name="Viragh M."/>
            <person name="Koriabine M."/>
            <person name="Yan M."/>
            <person name="Riley R."/>
            <person name="Champramary S."/>
            <person name="Plett K.L."/>
            <person name="Tsai I.J."/>
            <person name="Slot J."/>
            <person name="Sipos G."/>
            <person name="Plett J."/>
            <person name="Nagy L.G."/>
            <person name="Grigoriev I.V."/>
        </authorList>
    </citation>
    <scope>NUCLEOTIDE SEQUENCE</scope>
    <source>
        <strain evidence="2">CCBAS 213</strain>
    </source>
</reference>
<dbReference type="EMBL" id="JAUEPS010000001">
    <property type="protein sequence ID" value="KAK0469856.1"/>
    <property type="molecule type" value="Genomic_DNA"/>
</dbReference>
<comment type="caution">
    <text evidence="2">The sequence shown here is derived from an EMBL/GenBank/DDBJ whole genome shotgun (WGS) entry which is preliminary data.</text>
</comment>
<dbReference type="AlphaFoldDB" id="A0AA39T7H3"/>
<dbReference type="Pfam" id="PF00646">
    <property type="entry name" value="F-box"/>
    <property type="match status" value="1"/>
</dbReference>
<evidence type="ECO:0000313" key="2">
    <source>
        <dbReference type="EMBL" id="KAK0469856.1"/>
    </source>
</evidence>
<accession>A0AA39T7H3</accession>
<dbReference type="RefSeq" id="XP_060339649.1">
    <property type="nucleotide sequence ID" value="XM_060476296.1"/>
</dbReference>
<feature type="domain" description="F-box" evidence="1">
    <location>
        <begin position="1"/>
        <end position="43"/>
    </location>
</feature>
<dbReference type="Proteomes" id="UP001175211">
    <property type="component" value="Unassembled WGS sequence"/>
</dbReference>
<dbReference type="PROSITE" id="PS50181">
    <property type="entry name" value="FBOX"/>
    <property type="match status" value="1"/>
</dbReference>
<protein>
    <recommendedName>
        <fullName evidence="1">F-box domain-containing protein</fullName>
    </recommendedName>
</protein>
<dbReference type="GeneID" id="85359844"/>
<name>A0AA39T7H3_ARMTA</name>
<proteinExistence type="predicted"/>
<organism evidence="2 3">
    <name type="scientific">Armillaria tabescens</name>
    <name type="common">Ringless honey mushroom</name>
    <name type="synonym">Agaricus tabescens</name>
    <dbReference type="NCBI Taxonomy" id="1929756"/>
    <lineage>
        <taxon>Eukaryota</taxon>
        <taxon>Fungi</taxon>
        <taxon>Dikarya</taxon>
        <taxon>Basidiomycota</taxon>
        <taxon>Agaricomycotina</taxon>
        <taxon>Agaricomycetes</taxon>
        <taxon>Agaricomycetidae</taxon>
        <taxon>Agaricales</taxon>
        <taxon>Marasmiineae</taxon>
        <taxon>Physalacriaceae</taxon>
        <taxon>Desarmillaria</taxon>
    </lineage>
</organism>